<feature type="region of interest" description="Disordered" evidence="1">
    <location>
        <begin position="30"/>
        <end position="54"/>
    </location>
</feature>
<dbReference type="PROSITE" id="PS51257">
    <property type="entry name" value="PROKAR_LIPOPROTEIN"/>
    <property type="match status" value="1"/>
</dbReference>
<proteinExistence type="predicted"/>
<evidence type="ECO:0000313" key="3">
    <source>
        <dbReference type="EMBL" id="MBB2893156.1"/>
    </source>
</evidence>
<protein>
    <submittedName>
        <fullName evidence="3">Glucose/arabinose dehydrogenase</fullName>
    </submittedName>
</protein>
<dbReference type="SUPFAM" id="SSF50952">
    <property type="entry name" value="Soluble quinoprotein glucose dehydrogenase"/>
    <property type="match status" value="1"/>
</dbReference>
<dbReference type="AlphaFoldDB" id="A0A839NBZ0"/>
<organism evidence="3 4">
    <name type="scientific">Flexivirga oryzae</name>
    <dbReference type="NCBI Taxonomy" id="1794944"/>
    <lineage>
        <taxon>Bacteria</taxon>
        <taxon>Bacillati</taxon>
        <taxon>Actinomycetota</taxon>
        <taxon>Actinomycetes</taxon>
        <taxon>Micrococcales</taxon>
        <taxon>Dermacoccaceae</taxon>
        <taxon>Flexivirga</taxon>
    </lineage>
</organism>
<dbReference type="Proteomes" id="UP000559182">
    <property type="component" value="Unassembled WGS sequence"/>
</dbReference>
<dbReference type="PROSITE" id="PS51318">
    <property type="entry name" value="TAT"/>
    <property type="match status" value="1"/>
</dbReference>
<dbReference type="PANTHER" id="PTHR19328">
    <property type="entry name" value="HEDGEHOG-INTERACTING PROTEIN"/>
    <property type="match status" value="1"/>
</dbReference>
<dbReference type="InterPro" id="IPR011042">
    <property type="entry name" value="6-blade_b-propeller_TolB-like"/>
</dbReference>
<accession>A0A839NBZ0</accession>
<keyword evidence="4" id="KW-1185">Reference proteome</keyword>
<feature type="domain" description="Glucose/Sorbosone dehydrogenase" evidence="2">
    <location>
        <begin position="63"/>
        <end position="352"/>
    </location>
</feature>
<feature type="region of interest" description="Disordered" evidence="1">
    <location>
        <begin position="347"/>
        <end position="372"/>
    </location>
</feature>
<dbReference type="InterPro" id="IPR006311">
    <property type="entry name" value="TAT_signal"/>
</dbReference>
<dbReference type="InterPro" id="IPR012938">
    <property type="entry name" value="Glc/Sorbosone_DH"/>
</dbReference>
<dbReference type="PANTHER" id="PTHR19328:SF13">
    <property type="entry name" value="HIPL1 PROTEIN"/>
    <property type="match status" value="1"/>
</dbReference>
<dbReference type="EMBL" id="JACHVQ010000002">
    <property type="protein sequence ID" value="MBB2893156.1"/>
    <property type="molecule type" value="Genomic_DNA"/>
</dbReference>
<sequence>MRPDPGPTRRTVLTLLGAVTGTAAVGACATGSAQQAPDSVRAGTGRSTAERPTGGVRDVITGLTAPWSVVWAGGAPLISQRDDARIRQLVDGELRAVFTVPGVRHGGEGGLLGMAVRGDWLTVYYTGSDDANHVARWRWSKRSGTVRLTGRQQILDGIPAGVVHDGGRVEFGPDGKLYVSVGDTTQRELAQDRGSLAGKILRMEPDGSVPSDNPFPGSRVWSMGHRNVQGMAWAADRTMFAVEFGENTWDELNVIVPGGNYGWPVHEGRADDPKYRNPVQQWPTGEASPSGMAIRGDTIYIACLRGERLRAVPVPEPSTSKSYFVGTYGRLRDVEVAPDGSLWVLTNNTDGRGDPKPGDDRILRVDPATLSR</sequence>
<evidence type="ECO:0000256" key="1">
    <source>
        <dbReference type="SAM" id="MobiDB-lite"/>
    </source>
</evidence>
<comment type="caution">
    <text evidence="3">The sequence shown here is derived from an EMBL/GenBank/DDBJ whole genome shotgun (WGS) entry which is preliminary data.</text>
</comment>
<dbReference type="Pfam" id="PF07995">
    <property type="entry name" value="GSDH"/>
    <property type="match status" value="1"/>
</dbReference>
<dbReference type="Gene3D" id="2.120.10.30">
    <property type="entry name" value="TolB, C-terminal domain"/>
    <property type="match status" value="1"/>
</dbReference>
<name>A0A839NBZ0_9MICO</name>
<reference evidence="3 4" key="1">
    <citation type="submission" date="2020-08" db="EMBL/GenBank/DDBJ databases">
        <title>Sequencing the genomes of 1000 actinobacteria strains.</title>
        <authorList>
            <person name="Klenk H.-P."/>
        </authorList>
    </citation>
    <scope>NUCLEOTIDE SEQUENCE [LARGE SCALE GENOMIC DNA]</scope>
    <source>
        <strain evidence="3 4">DSM 105369</strain>
    </source>
</reference>
<evidence type="ECO:0000313" key="4">
    <source>
        <dbReference type="Proteomes" id="UP000559182"/>
    </source>
</evidence>
<gene>
    <name evidence="3" type="ORF">FHU39_003174</name>
</gene>
<evidence type="ECO:0000259" key="2">
    <source>
        <dbReference type="Pfam" id="PF07995"/>
    </source>
</evidence>
<feature type="compositionally biased region" description="Basic and acidic residues" evidence="1">
    <location>
        <begin position="351"/>
        <end position="364"/>
    </location>
</feature>
<dbReference type="InterPro" id="IPR011041">
    <property type="entry name" value="Quinoprot_gluc/sorb_DH_b-prop"/>
</dbReference>